<dbReference type="GeneID" id="33352937"/>
<sequence length="147" mass="17558">MNSSFFYLYLLTLIAFCIPLCYLITKDFFYFYYYIKSFDLWKSNKDYESLIGLYTKRKKWFFCIAIIEYLIATSSNDKIVLFNCLANCYKSLSYNNIAEFYYLRALSFDSRSLLTLYNLQSFFDSTHQIFKACKINKRIGIISCTSQ</sequence>
<dbReference type="EMBL" id="MF101409">
    <property type="protein sequence ID" value="ARW59489.1"/>
    <property type="molecule type" value="Genomic_DNA"/>
</dbReference>
<evidence type="ECO:0000256" key="1">
    <source>
        <dbReference type="SAM" id="Phobius"/>
    </source>
</evidence>
<reference evidence="2" key="1">
    <citation type="journal article" date="2017" name="J. Phycol.">
        <title>Analysis of chloroplast genomes and a supermatrix inform reclassification of the Rhodomelaceae (Rhodophyta).</title>
        <authorList>
            <person name="Diaz-Tapia P."/>
            <person name="Maggs C.A."/>
            <person name="West J.A."/>
            <person name="Verbruggen H."/>
        </authorList>
    </citation>
    <scope>NUCLEOTIDE SEQUENCE</scope>
    <source>
        <strain evidence="2">HV1445</strain>
    </source>
</reference>
<proteinExistence type="predicted"/>
<gene>
    <name evidence="2" type="primary">ycf37</name>
</gene>
<keyword evidence="1" id="KW-1133">Transmembrane helix</keyword>
<dbReference type="AlphaFoldDB" id="A0A1Z1M0C1"/>
<keyword evidence="1" id="KW-0812">Transmembrane</keyword>
<evidence type="ECO:0000313" key="2">
    <source>
        <dbReference type="EMBL" id="ARW59489.1"/>
    </source>
</evidence>
<dbReference type="InterPro" id="IPR011990">
    <property type="entry name" value="TPR-like_helical_dom_sf"/>
</dbReference>
<keyword evidence="2" id="KW-0934">Plastid</keyword>
<keyword evidence="2" id="KW-0150">Chloroplast</keyword>
<geneLocation type="chloroplast" evidence="2"/>
<protein>
    <submittedName>
        <fullName evidence="2">Uncharacterized protein</fullName>
    </submittedName>
</protein>
<name>A0A1Z1M0C1_9FLOR</name>
<dbReference type="RefSeq" id="YP_009391345.1">
    <property type="nucleotide sequence ID" value="NC_035258.1"/>
</dbReference>
<keyword evidence="1" id="KW-0472">Membrane</keyword>
<dbReference type="SUPFAM" id="SSF48452">
    <property type="entry name" value="TPR-like"/>
    <property type="match status" value="1"/>
</dbReference>
<accession>A0A1Z1M0C1</accession>
<feature type="transmembrane region" description="Helical" evidence="1">
    <location>
        <begin position="6"/>
        <end position="25"/>
    </location>
</feature>
<organism evidence="2">
    <name type="scientific">Platysiphonia delicata</name>
    <dbReference type="NCBI Taxonomy" id="2006979"/>
    <lineage>
        <taxon>Eukaryota</taxon>
        <taxon>Rhodophyta</taxon>
        <taxon>Florideophyceae</taxon>
        <taxon>Rhodymeniophycidae</taxon>
        <taxon>Ceramiales</taxon>
        <taxon>Delesseriaceae</taxon>
        <taxon>Platysiphonia</taxon>
    </lineage>
</organism>